<comment type="caution">
    <text evidence="1">The sequence shown here is derived from an EMBL/GenBank/DDBJ whole genome shotgun (WGS) entry which is preliminary data.</text>
</comment>
<gene>
    <name evidence="1" type="ORF">IC620_13275</name>
</gene>
<dbReference type="Proteomes" id="UP000661691">
    <property type="component" value="Unassembled WGS sequence"/>
</dbReference>
<evidence type="ECO:0000313" key="1">
    <source>
        <dbReference type="EMBL" id="MBD1373319.1"/>
    </source>
</evidence>
<name>A0A926RV89_9BACL</name>
<evidence type="ECO:0000313" key="2">
    <source>
        <dbReference type="Proteomes" id="UP000661691"/>
    </source>
</evidence>
<dbReference type="AlphaFoldDB" id="A0A926RV89"/>
<accession>A0A926RV89</accession>
<proteinExistence type="predicted"/>
<dbReference type="EMBL" id="JACXAH010000022">
    <property type="protein sequence ID" value="MBD1373319.1"/>
    <property type="molecule type" value="Genomic_DNA"/>
</dbReference>
<dbReference type="RefSeq" id="WP_191142442.1">
    <property type="nucleotide sequence ID" value="NZ_JACXAH010000022.1"/>
</dbReference>
<reference evidence="1" key="1">
    <citation type="submission" date="2020-09" db="EMBL/GenBank/DDBJ databases">
        <title>A novel bacterium of genus Hazenella, isolated from South China Sea.</title>
        <authorList>
            <person name="Huang H."/>
            <person name="Mo K."/>
            <person name="Hu Y."/>
        </authorList>
    </citation>
    <scope>NUCLEOTIDE SEQUENCE</scope>
    <source>
        <strain evidence="1">IB182357</strain>
    </source>
</reference>
<sequence>MHIFAIRLLFIQISDEKIAYVILFNKIKKSILSVYQINYSLSKWICMLTGIRSIQL</sequence>
<protein>
    <submittedName>
        <fullName evidence="1">Uncharacterized protein</fullName>
    </submittedName>
</protein>
<organism evidence="1 2">
    <name type="scientific">Polycladospora coralii</name>
    <dbReference type="NCBI Taxonomy" id="2771432"/>
    <lineage>
        <taxon>Bacteria</taxon>
        <taxon>Bacillati</taxon>
        <taxon>Bacillota</taxon>
        <taxon>Bacilli</taxon>
        <taxon>Bacillales</taxon>
        <taxon>Thermoactinomycetaceae</taxon>
        <taxon>Polycladospora</taxon>
    </lineage>
</organism>
<keyword evidence="2" id="KW-1185">Reference proteome</keyword>